<keyword evidence="2" id="KW-1185">Reference proteome</keyword>
<dbReference type="Proteomes" id="UP001233172">
    <property type="component" value="Unassembled WGS sequence"/>
</dbReference>
<comment type="caution">
    <text evidence="1">The sequence shown here is derived from an EMBL/GenBank/DDBJ whole genome shotgun (WGS) entry which is preliminary data.</text>
</comment>
<reference evidence="1" key="1">
    <citation type="journal article" date="2023" name="PLoS Negl. Trop. Dis.">
        <title>A genome sequence for Biomphalaria pfeifferi, the major vector snail for the human-infecting parasite Schistosoma mansoni.</title>
        <authorList>
            <person name="Bu L."/>
            <person name="Lu L."/>
            <person name="Laidemitt M.R."/>
            <person name="Zhang S.M."/>
            <person name="Mutuku M."/>
            <person name="Mkoji G."/>
            <person name="Steinauer M."/>
            <person name="Loker E.S."/>
        </authorList>
    </citation>
    <scope>NUCLEOTIDE SEQUENCE</scope>
    <source>
        <strain evidence="1">KasaAsao</strain>
    </source>
</reference>
<dbReference type="AlphaFoldDB" id="A0AAD8AN48"/>
<reference evidence="1" key="2">
    <citation type="submission" date="2023-04" db="EMBL/GenBank/DDBJ databases">
        <authorList>
            <person name="Bu L."/>
            <person name="Lu L."/>
            <person name="Laidemitt M.R."/>
            <person name="Zhang S.M."/>
            <person name="Mutuku M."/>
            <person name="Mkoji G."/>
            <person name="Steinauer M."/>
            <person name="Loker E.S."/>
        </authorList>
    </citation>
    <scope>NUCLEOTIDE SEQUENCE</scope>
    <source>
        <strain evidence="1">KasaAsao</strain>
        <tissue evidence="1">Whole Snail</tissue>
    </source>
</reference>
<dbReference type="EMBL" id="JASAOG010000480">
    <property type="protein sequence ID" value="KAK0039178.1"/>
    <property type="molecule type" value="Genomic_DNA"/>
</dbReference>
<evidence type="ECO:0000313" key="1">
    <source>
        <dbReference type="EMBL" id="KAK0039178.1"/>
    </source>
</evidence>
<accession>A0AAD8AN48</accession>
<organism evidence="1 2">
    <name type="scientific">Biomphalaria pfeifferi</name>
    <name type="common">Bloodfluke planorb</name>
    <name type="synonym">Freshwater snail</name>
    <dbReference type="NCBI Taxonomy" id="112525"/>
    <lineage>
        <taxon>Eukaryota</taxon>
        <taxon>Metazoa</taxon>
        <taxon>Spiralia</taxon>
        <taxon>Lophotrochozoa</taxon>
        <taxon>Mollusca</taxon>
        <taxon>Gastropoda</taxon>
        <taxon>Heterobranchia</taxon>
        <taxon>Euthyneura</taxon>
        <taxon>Panpulmonata</taxon>
        <taxon>Hygrophila</taxon>
        <taxon>Lymnaeoidea</taxon>
        <taxon>Planorbidae</taxon>
        <taxon>Biomphalaria</taxon>
    </lineage>
</organism>
<evidence type="ECO:0000313" key="2">
    <source>
        <dbReference type="Proteomes" id="UP001233172"/>
    </source>
</evidence>
<sequence>MDGCRRSVLGDLEQGSSILETDSSISLLEMPWSVSVDRPALTESQNVLPDFVDPLFLDCSFLVPEALRSIVEKMSEKRFVYRFSEDSAFRMIRGSECVYAMDVLDFEKEESADMLSSVVLVVNRSRYRNSAKTKQNSEYRAALEEGRRYLRACDGYAERMNMLYRLQILRGTNFIFVDRSQDLLDAMKMILKHLSSKREHTPKTRMFGALQKTEHLQNLLQSIPGIGKNVAKCLSMHFKTIKELHAFLKKDNGAMKEFRIWSEDERHFRLLGERQCRKIRAVFLGR</sequence>
<gene>
    <name evidence="1" type="ORF">Bpfe_031394</name>
</gene>
<protein>
    <submittedName>
        <fullName evidence="1">Vesicular transport protein</fullName>
    </submittedName>
</protein>
<dbReference type="Gene3D" id="1.10.150.20">
    <property type="entry name" value="5' to 3' exonuclease, C-terminal subdomain"/>
    <property type="match status" value="1"/>
</dbReference>
<name>A0AAD8AN48_BIOPF</name>
<proteinExistence type="predicted"/>